<name>A0A8H7ZC83_AJECA</name>
<dbReference type="AlphaFoldDB" id="A0A8H7ZC83"/>
<dbReference type="VEuPathDB" id="FungiDB:I7I52_03645"/>
<protein>
    <submittedName>
        <fullName evidence="1">Uncharacterized protein</fullName>
    </submittedName>
</protein>
<dbReference type="EMBL" id="JAEVHI010000001">
    <property type="protein sequence ID" value="KAG5305100.1"/>
    <property type="molecule type" value="Genomic_DNA"/>
</dbReference>
<accession>A0A8H7ZC83</accession>
<sequence length="76" mass="9048">MCESMPLGFSALLVFTVFSSLRYLPSVIFQNPMRVQRYIFRCRLGHWRGNFLIRMQPQETKPQLYRSNRLGKNPSH</sequence>
<dbReference type="Proteomes" id="UP000670092">
    <property type="component" value="Unassembled WGS sequence"/>
</dbReference>
<evidence type="ECO:0000313" key="1">
    <source>
        <dbReference type="EMBL" id="KAG5305100.1"/>
    </source>
</evidence>
<proteinExistence type="predicted"/>
<comment type="caution">
    <text evidence="1">The sequence shown here is derived from an EMBL/GenBank/DDBJ whole genome shotgun (WGS) entry which is preliminary data.</text>
</comment>
<evidence type="ECO:0000313" key="2">
    <source>
        <dbReference type="Proteomes" id="UP000670092"/>
    </source>
</evidence>
<reference evidence="1 2" key="1">
    <citation type="submission" date="2021-01" db="EMBL/GenBank/DDBJ databases">
        <title>Chromosome-level genome assembly of a human fungal pathogen reveals clustering of transcriptionally co-regulated genes.</title>
        <authorList>
            <person name="Voorhies M."/>
            <person name="Cohen S."/>
            <person name="Shea T.P."/>
            <person name="Petrus S."/>
            <person name="Munoz J.F."/>
            <person name="Poplawski S."/>
            <person name="Goldman W.E."/>
            <person name="Michael T."/>
            <person name="Cuomo C.A."/>
            <person name="Sil A."/>
            <person name="Beyhan S."/>
        </authorList>
    </citation>
    <scope>NUCLEOTIDE SEQUENCE [LARGE SCALE GENOMIC DNA]</scope>
    <source>
        <strain evidence="1 2">G184AR</strain>
    </source>
</reference>
<gene>
    <name evidence="1" type="ORF">I7I52_03645</name>
</gene>
<organism evidence="1 2">
    <name type="scientific">Ajellomyces capsulatus</name>
    <name type="common">Darling's disease fungus</name>
    <name type="synonym">Histoplasma capsulatum</name>
    <dbReference type="NCBI Taxonomy" id="5037"/>
    <lineage>
        <taxon>Eukaryota</taxon>
        <taxon>Fungi</taxon>
        <taxon>Dikarya</taxon>
        <taxon>Ascomycota</taxon>
        <taxon>Pezizomycotina</taxon>
        <taxon>Eurotiomycetes</taxon>
        <taxon>Eurotiomycetidae</taxon>
        <taxon>Onygenales</taxon>
        <taxon>Ajellomycetaceae</taxon>
        <taxon>Histoplasma</taxon>
    </lineage>
</organism>